<dbReference type="PANTHER" id="PTHR14139:SF2">
    <property type="entry name" value="CALSYNTENIN-1"/>
    <property type="match status" value="1"/>
</dbReference>
<dbReference type="Pfam" id="PF14252">
    <property type="entry name" value="DUF4347"/>
    <property type="match status" value="1"/>
</dbReference>
<accession>A0A975GIF8</accession>
<feature type="domain" description="DUF4347" evidence="2">
    <location>
        <begin position="71"/>
        <end position="237"/>
    </location>
</feature>
<dbReference type="KEGG" id="dli:dnl_49190"/>
<sequence length="1639" mass="173387">MLNLIKLENRIVLDGAGIGEALGHAADHDAQVSTETHVPDHVDEQSSEAATIAGAAALLAEYEAHAETVDIVLVSDSLPEYQTLIDAAKPESLVIVYDADAESAADVINRVTEAAEQSGQTVNSLTILSHGGSGYFNLGKENITAENLDENSQAWSALKEVMAQDGNIYVYGCSVANGTGDGQVLLNGLASATGADVFASDDTTGNGGDWDLEAASDGADQDAAPPLIFEHLADYEGSLTTISIPTAMTSLEDQPGTFGIFIYGTGENATSRDADSVDITGATPSMLTNVNIRYEGWITNQPRVIDGVNVSEYHRWAVDYDPVKDAFSNDGVNNNAVLNFDVEGSPFSTTVTLLPVNDAPDFNINEDKPEVSIDEESGLYKVTVKEDGGEDGLITISDFAEDIIAGPANESNQNVKFIIDSVSNPGLFDVQPAVSPAEFTSLGSADGTLTFKLKENAYGTTIVSVKLQDDGGTENGGINTSVIRQFIIEVEPVPDIPDDLEYTENGITIENCNIVPGEGGPTLLEIALGTDDDDIDITKVVVEITDGYQNDTQGKDVLLSGDMPSGISAQLSEDGRIITFTAADGTSAKIGAFQKALDTVGFEHIGGNADGNDPIEGNRTIKVSVTDTDTPADEASVGTGTIFVDAINDAPVFESEDLTDNSLPALSYSIRTSPVNILDGIDDLDIADADDTMMTEAVIHIENYTEGDVLSFVDTADIKIDADKSTSDTLVLTGTATKEAYIAALKAVTYSNPGSSAGPQKDITITVTDNNSDGTGSWNPGGGEAKDCADIGPGTAVLTRTILLSPAKPVFEDVSMYEDNDNPGSIVNCDYEKIADYENGIAVSDLIASPIESVAVTAVDNSNGTWMYTTGDGTTEAEWKAVNDGQLSDTHALLLKGDDRLKFVPNADFNTDRDNEGMPSSNPSFTVRAWDTSIEDSGTAGTYGDVTASTIAFSMEEGVGEIKVVAVNDRPDWDISSPLTISETDENGYLTVIGTYIEQDGTASISGVAITDVDIDEYSDEPSEDTGKVEVTLSVEHGTMLIGKTDKIEFVSGDKNTPSAKYIIKGDLEEVNTAINSIIYTADSGSEKIDDNLVIEADDLNNFGQGNACNAKLTINIAGIKNPVIDLDPDDDGRDDNPDGGDPGDSPNFNTVFIEGCGPVPIADSNDPDDLGKMITDHDSDNLDSLTVTIINATPDDVLNAVIPAGYSINISQYTYDSQTGQGVLILSGRDTIAHYEDALRSITYENSSENPVPETRQINVVAVDEDGNASTPVTSRVTVFPVNDAPVNTFPNEFTAAKDSSLILEGVTVSDPDILIGNGTLQVTISAGYGTITVTTLDTGAAIENNNTGEVIIDGTLEQINAALVGLTYTPMKGFVGDDVLRIETNDQGYSGIGTVTDENGNVINSTDSRFCNIINELTIEQLNALKDAAASASGSPDSPHALTDSDSIPINVIESHIKVVPTGPETPNVPFLPITRGEGEGFDGILGEAVRFPGPVGLTEGEGRPLADMMARSGEEFFDFCSIEEALRPHLGCRFANTKDTEAQFSAVRWSDLTDLGWTRPYLDEEFDLYTRLFLRQEGDPGFNIDAGAFGVELGGQAIAKPQVFRDSGAEDFNDIGPGGIKKAFFAGREHLDKTGR</sequence>
<dbReference type="Proteomes" id="UP000663720">
    <property type="component" value="Chromosome"/>
</dbReference>
<dbReference type="RefSeq" id="WP_207688462.1">
    <property type="nucleotide sequence ID" value="NZ_CP061799.1"/>
</dbReference>
<evidence type="ECO:0000313" key="4">
    <source>
        <dbReference type="Proteomes" id="UP000663720"/>
    </source>
</evidence>
<evidence type="ECO:0000313" key="3">
    <source>
        <dbReference type="EMBL" id="QTA82542.1"/>
    </source>
</evidence>
<gene>
    <name evidence="3" type="ORF">dnl_49190</name>
</gene>
<dbReference type="EMBL" id="CP061799">
    <property type="protein sequence ID" value="QTA82542.1"/>
    <property type="molecule type" value="Genomic_DNA"/>
</dbReference>
<organism evidence="3 4">
    <name type="scientific">Desulfonema limicola</name>
    <dbReference type="NCBI Taxonomy" id="45656"/>
    <lineage>
        <taxon>Bacteria</taxon>
        <taxon>Pseudomonadati</taxon>
        <taxon>Thermodesulfobacteriota</taxon>
        <taxon>Desulfobacteria</taxon>
        <taxon>Desulfobacterales</taxon>
        <taxon>Desulfococcaceae</taxon>
        <taxon>Desulfonema</taxon>
    </lineage>
</organism>
<evidence type="ECO:0000259" key="2">
    <source>
        <dbReference type="Pfam" id="PF14252"/>
    </source>
</evidence>
<dbReference type="PANTHER" id="PTHR14139">
    <property type="entry name" value="CALSYNTENIN"/>
    <property type="match status" value="1"/>
</dbReference>
<keyword evidence="4" id="KW-1185">Reference proteome</keyword>
<name>A0A975GIF8_9BACT</name>
<dbReference type="InterPro" id="IPR025592">
    <property type="entry name" value="DUF4347"/>
</dbReference>
<reference evidence="3" key="1">
    <citation type="journal article" date="2021" name="Microb. Physiol.">
        <title>Proteogenomic Insights into the Physiology of Marine, Sulfate-Reducing, Filamentous Desulfonema limicola and Desulfonema magnum.</title>
        <authorList>
            <person name="Schnaars V."/>
            <person name="Wohlbrand L."/>
            <person name="Scheve S."/>
            <person name="Hinrichs C."/>
            <person name="Reinhardt R."/>
            <person name="Rabus R."/>
        </authorList>
    </citation>
    <scope>NUCLEOTIDE SEQUENCE</scope>
    <source>
        <strain evidence="3">5ac10</strain>
    </source>
</reference>
<feature type="region of interest" description="Disordered" evidence="1">
    <location>
        <begin position="1124"/>
        <end position="1150"/>
    </location>
</feature>
<protein>
    <recommendedName>
        <fullName evidence="2">DUF4347 domain-containing protein</fullName>
    </recommendedName>
</protein>
<proteinExistence type="predicted"/>
<evidence type="ECO:0000256" key="1">
    <source>
        <dbReference type="SAM" id="MobiDB-lite"/>
    </source>
</evidence>